<dbReference type="Gene3D" id="1.20.144.10">
    <property type="entry name" value="Phosphatidic acid phosphatase type 2/haloperoxidase"/>
    <property type="match status" value="1"/>
</dbReference>
<dbReference type="PANTHER" id="PTHR14969:SF13">
    <property type="entry name" value="AT30094P"/>
    <property type="match status" value="1"/>
</dbReference>
<proteinExistence type="predicted"/>
<dbReference type="OrthoDB" id="5289372at2"/>
<feature type="transmembrane region" description="Helical" evidence="1">
    <location>
        <begin position="173"/>
        <end position="193"/>
    </location>
</feature>
<dbReference type="SUPFAM" id="SSF48317">
    <property type="entry name" value="Acid phosphatase/Vanadium-dependent haloperoxidase"/>
    <property type="match status" value="1"/>
</dbReference>
<keyword evidence="1" id="KW-1133">Transmembrane helix</keyword>
<dbReference type="AlphaFoldDB" id="A0A3G8ZNG8"/>
<dbReference type="SMART" id="SM00014">
    <property type="entry name" value="acidPPc"/>
    <property type="match status" value="1"/>
</dbReference>
<evidence type="ECO:0000313" key="3">
    <source>
        <dbReference type="EMBL" id="AZI58793.1"/>
    </source>
</evidence>
<dbReference type="PANTHER" id="PTHR14969">
    <property type="entry name" value="SPHINGOSINE-1-PHOSPHATE PHOSPHOHYDROLASE"/>
    <property type="match status" value="1"/>
</dbReference>
<reference evidence="3 4" key="2">
    <citation type="submission" date="2018-12" db="EMBL/GenBank/DDBJ databases">
        <title>Nakamurella antarcticus sp. nov., isolated from Antarctica South Shetland Islands soil.</title>
        <authorList>
            <person name="Peng F."/>
        </authorList>
    </citation>
    <scope>NUCLEOTIDE SEQUENCE [LARGE SCALE GENOMIC DNA]</scope>
    <source>
        <strain evidence="3 4">S14-144</strain>
    </source>
</reference>
<dbReference type="CDD" id="cd03392">
    <property type="entry name" value="PAP2_like_2"/>
    <property type="match status" value="1"/>
</dbReference>
<dbReference type="EMBL" id="CP034170">
    <property type="protein sequence ID" value="AZI58793.1"/>
    <property type="molecule type" value="Genomic_DNA"/>
</dbReference>
<keyword evidence="1" id="KW-0812">Transmembrane</keyword>
<keyword evidence="1" id="KW-0472">Membrane</keyword>
<keyword evidence="4" id="KW-1185">Reference proteome</keyword>
<reference evidence="3 4" key="1">
    <citation type="submission" date="2018-11" db="EMBL/GenBank/DDBJ databases">
        <authorList>
            <person name="Da X."/>
        </authorList>
    </citation>
    <scope>NUCLEOTIDE SEQUENCE [LARGE SCALE GENOMIC DNA]</scope>
    <source>
        <strain evidence="3 4">S14-144</strain>
    </source>
</reference>
<feature type="transmembrane region" description="Helical" evidence="1">
    <location>
        <begin position="65"/>
        <end position="95"/>
    </location>
</feature>
<evidence type="ECO:0000259" key="2">
    <source>
        <dbReference type="SMART" id="SM00014"/>
    </source>
</evidence>
<feature type="transmembrane region" description="Helical" evidence="1">
    <location>
        <begin position="205"/>
        <end position="227"/>
    </location>
</feature>
<dbReference type="InterPro" id="IPR000326">
    <property type="entry name" value="PAP2/HPO"/>
</dbReference>
<feature type="transmembrane region" description="Helical" evidence="1">
    <location>
        <begin position="102"/>
        <end position="124"/>
    </location>
</feature>
<name>A0A3G8ZNG8_9ACTN</name>
<evidence type="ECO:0000256" key="1">
    <source>
        <dbReference type="SAM" id="Phobius"/>
    </source>
</evidence>
<feature type="transmembrane region" description="Helical" evidence="1">
    <location>
        <begin position="144"/>
        <end position="166"/>
    </location>
</feature>
<sequence>MNMIQRERPRLHHDPAYRRAGILVGVAVVPLIAFVVLATSVSVSGPTGSLDQPTLTWFVSARHDFLTVLARLISLIADPVGAALTATLFAAWLWWRRRQWVNAAYIMVTLGVAGFGIVVAKAMVSRVRPPLATQLVLETNGSFPSGHMTGAVMVYGSIALVLISSARSVRTTVLTAVVAVVAMLVVAWDRLYLGVHWLSDLAGSITLGAALLLFTTALWILSAPLLVRWQDAHPKHPAN</sequence>
<feature type="transmembrane region" description="Helical" evidence="1">
    <location>
        <begin position="21"/>
        <end position="45"/>
    </location>
</feature>
<dbReference type="Pfam" id="PF01569">
    <property type="entry name" value="PAP2"/>
    <property type="match status" value="1"/>
</dbReference>
<gene>
    <name evidence="3" type="ORF">EH165_12260</name>
</gene>
<feature type="domain" description="Phosphatidic acid phosphatase type 2/haloperoxidase" evidence="2">
    <location>
        <begin position="103"/>
        <end position="216"/>
    </location>
</feature>
<dbReference type="KEGG" id="nak:EH165_12260"/>
<evidence type="ECO:0000313" key="4">
    <source>
        <dbReference type="Proteomes" id="UP000268084"/>
    </source>
</evidence>
<accession>A0A3G8ZNG8</accession>
<organism evidence="3 4">
    <name type="scientific">Nakamurella antarctica</name>
    <dbReference type="NCBI Taxonomy" id="1902245"/>
    <lineage>
        <taxon>Bacteria</taxon>
        <taxon>Bacillati</taxon>
        <taxon>Actinomycetota</taxon>
        <taxon>Actinomycetes</taxon>
        <taxon>Nakamurellales</taxon>
        <taxon>Nakamurellaceae</taxon>
        <taxon>Nakamurella</taxon>
    </lineage>
</organism>
<protein>
    <submittedName>
        <fullName evidence="3">Phosphatase PAP2 family protein</fullName>
    </submittedName>
</protein>
<dbReference type="RefSeq" id="WP_124799697.1">
    <property type="nucleotide sequence ID" value="NZ_CP034170.1"/>
</dbReference>
<dbReference type="InterPro" id="IPR036938">
    <property type="entry name" value="PAP2/HPO_sf"/>
</dbReference>
<dbReference type="Proteomes" id="UP000268084">
    <property type="component" value="Chromosome"/>
</dbReference>